<protein>
    <recommendedName>
        <fullName evidence="6 7">Ribonuclease P protein component</fullName>
        <shortName evidence="6">RNase P protein</shortName>
        <shortName evidence="6">RNaseP protein</shortName>
        <ecNumber evidence="6 7">3.1.26.5</ecNumber>
    </recommendedName>
    <alternativeName>
        <fullName evidence="6">Protein C5</fullName>
    </alternativeName>
</protein>
<dbReference type="GO" id="GO:0042781">
    <property type="term" value="F:3'-tRNA processing endoribonuclease activity"/>
    <property type="evidence" value="ECO:0007669"/>
    <property type="project" value="TreeGrafter"/>
</dbReference>
<dbReference type="Pfam" id="PF00825">
    <property type="entry name" value="Ribonuclease_P"/>
    <property type="match status" value="1"/>
</dbReference>
<dbReference type="HAMAP" id="MF_00227">
    <property type="entry name" value="RNase_P"/>
    <property type="match status" value="1"/>
</dbReference>
<evidence type="ECO:0000256" key="6">
    <source>
        <dbReference type="HAMAP-Rule" id="MF_00227"/>
    </source>
</evidence>
<accession>A0A1F8B8H5</accession>
<dbReference type="STRING" id="1802517.A2892_03335"/>
<dbReference type="EC" id="3.1.26.5" evidence="6 7"/>
<dbReference type="InterPro" id="IPR014721">
    <property type="entry name" value="Ribsml_uS5_D2-typ_fold_subgr"/>
</dbReference>
<dbReference type="SUPFAM" id="SSF54211">
    <property type="entry name" value="Ribosomal protein S5 domain 2-like"/>
    <property type="match status" value="1"/>
</dbReference>
<dbReference type="AlphaFoldDB" id="A0A1F8B8H5"/>
<organism evidence="8 9">
    <name type="scientific">Candidatus Woesebacteria bacterium RIFCSPLOWO2_01_FULL_39_10b</name>
    <dbReference type="NCBI Taxonomy" id="1802517"/>
    <lineage>
        <taxon>Bacteria</taxon>
        <taxon>Candidatus Woeseibacteriota</taxon>
    </lineage>
</organism>
<keyword evidence="2 6" id="KW-0540">Nuclease</keyword>
<evidence type="ECO:0000256" key="3">
    <source>
        <dbReference type="ARBA" id="ARBA00022759"/>
    </source>
</evidence>
<comment type="function">
    <text evidence="6">RNaseP catalyzes the removal of the 5'-leader sequence from pre-tRNA to produce the mature 5'-terminus. It can also cleave other RNA substrates such as 4.5S RNA. The protein component plays an auxiliary but essential role in vivo by binding to the 5'-leader sequence and broadening the substrate specificity of the ribozyme.</text>
</comment>
<evidence type="ECO:0000313" key="8">
    <source>
        <dbReference type="EMBL" id="OGM60346.1"/>
    </source>
</evidence>
<dbReference type="NCBIfam" id="TIGR00188">
    <property type="entry name" value="rnpA"/>
    <property type="match status" value="1"/>
</dbReference>
<dbReference type="InterPro" id="IPR020568">
    <property type="entry name" value="Ribosomal_Su5_D2-typ_SF"/>
</dbReference>
<dbReference type="PANTHER" id="PTHR33992">
    <property type="entry name" value="RIBONUCLEASE P PROTEIN COMPONENT"/>
    <property type="match status" value="1"/>
</dbReference>
<comment type="subunit">
    <text evidence="6">Consists of a catalytic RNA component (M1 or rnpB) and a protein subunit.</text>
</comment>
<proteinExistence type="inferred from homology"/>
<keyword evidence="3 6" id="KW-0255">Endonuclease</keyword>
<reference evidence="8 9" key="1">
    <citation type="journal article" date="2016" name="Nat. Commun.">
        <title>Thousands of microbial genomes shed light on interconnected biogeochemical processes in an aquifer system.</title>
        <authorList>
            <person name="Anantharaman K."/>
            <person name="Brown C.T."/>
            <person name="Hug L.A."/>
            <person name="Sharon I."/>
            <person name="Castelle C.J."/>
            <person name="Probst A.J."/>
            <person name="Thomas B.C."/>
            <person name="Singh A."/>
            <person name="Wilkins M.J."/>
            <person name="Karaoz U."/>
            <person name="Brodie E.L."/>
            <person name="Williams K.H."/>
            <person name="Hubbard S.S."/>
            <person name="Banfield J.F."/>
        </authorList>
    </citation>
    <scope>NUCLEOTIDE SEQUENCE [LARGE SCALE GENOMIC DNA]</scope>
</reference>
<evidence type="ECO:0000256" key="7">
    <source>
        <dbReference type="NCBIfam" id="TIGR00188"/>
    </source>
</evidence>
<dbReference type="Proteomes" id="UP000176404">
    <property type="component" value="Unassembled WGS sequence"/>
</dbReference>
<dbReference type="GO" id="GO:0030677">
    <property type="term" value="C:ribonuclease P complex"/>
    <property type="evidence" value="ECO:0007669"/>
    <property type="project" value="TreeGrafter"/>
</dbReference>
<keyword evidence="4 6" id="KW-0378">Hydrolase</keyword>
<evidence type="ECO:0000256" key="2">
    <source>
        <dbReference type="ARBA" id="ARBA00022722"/>
    </source>
</evidence>
<dbReference type="GO" id="GO:0004526">
    <property type="term" value="F:ribonuclease P activity"/>
    <property type="evidence" value="ECO:0007669"/>
    <property type="project" value="UniProtKB-UniRule"/>
</dbReference>
<dbReference type="GO" id="GO:0000049">
    <property type="term" value="F:tRNA binding"/>
    <property type="evidence" value="ECO:0007669"/>
    <property type="project" value="UniProtKB-UniRule"/>
</dbReference>
<comment type="catalytic activity">
    <reaction evidence="6">
        <text>Endonucleolytic cleavage of RNA, removing 5'-extranucleotides from tRNA precursor.</text>
        <dbReference type="EC" id="3.1.26.5"/>
    </reaction>
</comment>
<keyword evidence="5 6" id="KW-0694">RNA-binding</keyword>
<dbReference type="InterPro" id="IPR000100">
    <property type="entry name" value="RNase_P"/>
</dbReference>
<dbReference type="EMBL" id="MGHD01000005">
    <property type="protein sequence ID" value="OGM60346.1"/>
    <property type="molecule type" value="Genomic_DNA"/>
</dbReference>
<evidence type="ECO:0000313" key="9">
    <source>
        <dbReference type="Proteomes" id="UP000176404"/>
    </source>
</evidence>
<dbReference type="PANTHER" id="PTHR33992:SF1">
    <property type="entry name" value="RIBONUCLEASE P PROTEIN COMPONENT"/>
    <property type="match status" value="1"/>
</dbReference>
<evidence type="ECO:0000256" key="4">
    <source>
        <dbReference type="ARBA" id="ARBA00022801"/>
    </source>
</evidence>
<comment type="caution">
    <text evidence="8">The sequence shown here is derived from an EMBL/GenBank/DDBJ whole genome shotgun (WGS) entry which is preliminary data.</text>
</comment>
<gene>
    <name evidence="6" type="primary">rnpA</name>
    <name evidence="8" type="ORF">A2892_03335</name>
</gene>
<dbReference type="GO" id="GO:0001682">
    <property type="term" value="P:tRNA 5'-leader removal"/>
    <property type="evidence" value="ECO:0007669"/>
    <property type="project" value="UniProtKB-UniRule"/>
</dbReference>
<sequence length="118" mass="13335">MALSFAHKIETPFGIEKVKKEGKIYQSENFGVAVLKRSDSGVSKFAVVVSNKISKLAVNRNRIKRAITDALRINLKKAPEGYDLVFLTKRSILIKTTEEVVKEVKSFLEKTSFNNNFK</sequence>
<comment type="similarity">
    <text evidence="6">Belongs to the RnpA family.</text>
</comment>
<name>A0A1F8B8H5_9BACT</name>
<evidence type="ECO:0000256" key="1">
    <source>
        <dbReference type="ARBA" id="ARBA00022694"/>
    </source>
</evidence>
<evidence type="ECO:0000256" key="5">
    <source>
        <dbReference type="ARBA" id="ARBA00022884"/>
    </source>
</evidence>
<dbReference type="Gene3D" id="3.30.230.10">
    <property type="match status" value="1"/>
</dbReference>
<keyword evidence="1 6" id="KW-0819">tRNA processing</keyword>